<organism evidence="1">
    <name type="scientific">freshwater metagenome</name>
    <dbReference type="NCBI Taxonomy" id="449393"/>
    <lineage>
        <taxon>unclassified sequences</taxon>
        <taxon>metagenomes</taxon>
        <taxon>ecological metagenomes</taxon>
    </lineage>
</organism>
<sequence>MMGVNEDILAGRMEGVTTDAWTQAQVDRHVGESLRRLADGWEAIAVDFDAVLPHIPAPVNSQLVMDAVTHEHDLRHALGSTDARDTDAVHVALGWLLDMAETKQPGLGHALSESGVEPFQLLRSLTGRRSLDQIAETGLPVSTIERILKGTPMKPPTVAIESIR</sequence>
<proteinExistence type="predicted"/>
<dbReference type="EMBL" id="CAEZTS010000174">
    <property type="protein sequence ID" value="CAB4590453.1"/>
    <property type="molecule type" value="Genomic_DNA"/>
</dbReference>
<accession>A0A6J6FTX9</accession>
<name>A0A6J6FTX9_9ZZZZ</name>
<reference evidence="1" key="1">
    <citation type="submission" date="2020-05" db="EMBL/GenBank/DDBJ databases">
        <authorList>
            <person name="Chiriac C."/>
            <person name="Salcher M."/>
            <person name="Ghai R."/>
            <person name="Kavagutti S V."/>
        </authorList>
    </citation>
    <scope>NUCLEOTIDE SEQUENCE</scope>
</reference>
<protein>
    <submittedName>
        <fullName evidence="1">Unannotated protein</fullName>
    </submittedName>
</protein>
<evidence type="ECO:0000313" key="1">
    <source>
        <dbReference type="EMBL" id="CAB4590453.1"/>
    </source>
</evidence>
<gene>
    <name evidence="1" type="ORF">UFOPK1722_01608</name>
</gene>
<dbReference type="AlphaFoldDB" id="A0A6J6FTX9"/>